<evidence type="ECO:0000256" key="1">
    <source>
        <dbReference type="SAM" id="Phobius"/>
    </source>
</evidence>
<keyword evidence="1" id="KW-1133">Transmembrane helix</keyword>
<keyword evidence="1" id="KW-0812">Transmembrane</keyword>
<feature type="transmembrane region" description="Helical" evidence="1">
    <location>
        <begin position="77"/>
        <end position="96"/>
    </location>
</feature>
<evidence type="ECO:0000313" key="2">
    <source>
        <dbReference type="EMBL" id="WQH08928.1"/>
    </source>
</evidence>
<reference evidence="2 3" key="1">
    <citation type="submission" date="2023-11" db="EMBL/GenBank/DDBJ databases">
        <title>MicrobeMod: A computational toolkit for identifying prokaryotic methylation and restriction-modification with nanopore sequencing.</title>
        <authorList>
            <person name="Crits-Christoph A."/>
            <person name="Kang S.C."/>
            <person name="Lee H."/>
            <person name="Ostrov N."/>
        </authorList>
    </citation>
    <scope>NUCLEOTIDE SEQUENCE [LARGE SCALE GENOMIC DNA]</scope>
    <source>
        <strain evidence="2 3">ATCC 43984</strain>
    </source>
</reference>
<organism evidence="2 3">
    <name type="scientific">Chromohalobacter canadensis</name>
    <dbReference type="NCBI Taxonomy" id="141389"/>
    <lineage>
        <taxon>Bacteria</taxon>
        <taxon>Pseudomonadati</taxon>
        <taxon>Pseudomonadota</taxon>
        <taxon>Gammaproteobacteria</taxon>
        <taxon>Oceanospirillales</taxon>
        <taxon>Halomonadaceae</taxon>
        <taxon>Chromohalobacter</taxon>
    </lineage>
</organism>
<sequence>MNLFRQQYFFWPWFFQVMRAFFNTRPLTTAAVVILNAIGQVTSMLSTLLPLKVILLAGSDGVPRYFQFFIPLDEKSVWIAILSAGTVGLFITTSIIESASRKLAQSASSEILESANEITVIADQGEKATSYFSSFCSIVSYSAFILLVLIVLYWVNFNLLVFLLLALAVEFSFSVWAISGADDINPGKLKSTVLYKLGTYLSILKTINFLIGFFVIIYPFLVGQGYNVLFAIVSIILIRQALNMLSSLLSSCVALAKSRHRINTLVFREHQLEDREHRYSKALRDLFENKNREIMAARQFEFSDEDVHVTSEWMDSTIPAVKTFKINIENEGKTEYYQQQVYPPNRLSNLENEAFLFSHVARERLMAPQIHSRFSVGTFECQICEFGDAVTLEGDSWREWEPKLFERIWACQPPKSLIDAYSASHKVLHKRFSDEFLSRASIAIDSGEEKTVLTTFRYHLKAIVKYLSELPVYVHNPDANRANVISSNGGEDVLVMTWGRWEILPIGSVIPGSFSDDLLTPLLDEVCTKRGDINSNLSAGDLRYANACYLMERAIRGERYKAALENMNFVLHFLQLPYIVSER</sequence>
<dbReference type="Proteomes" id="UP001321908">
    <property type="component" value="Chromosome"/>
</dbReference>
<accession>A0ABZ0YB20</accession>
<dbReference type="EMBL" id="CP140151">
    <property type="protein sequence ID" value="WQH08928.1"/>
    <property type="molecule type" value="Genomic_DNA"/>
</dbReference>
<gene>
    <name evidence="2" type="ORF">SR908_15890</name>
</gene>
<protein>
    <submittedName>
        <fullName evidence="2">Uncharacterized protein</fullName>
    </submittedName>
</protein>
<evidence type="ECO:0000313" key="3">
    <source>
        <dbReference type="Proteomes" id="UP001321908"/>
    </source>
</evidence>
<proteinExistence type="predicted"/>
<dbReference type="RefSeq" id="WP_246925761.1">
    <property type="nucleotide sequence ID" value="NZ_CP140151.1"/>
</dbReference>
<feature type="transmembrane region" description="Helical" evidence="1">
    <location>
        <begin position="27"/>
        <end position="57"/>
    </location>
</feature>
<feature type="transmembrane region" description="Helical" evidence="1">
    <location>
        <begin position="200"/>
        <end position="222"/>
    </location>
</feature>
<keyword evidence="1" id="KW-0472">Membrane</keyword>
<keyword evidence="3" id="KW-1185">Reference proteome</keyword>
<feature type="transmembrane region" description="Helical" evidence="1">
    <location>
        <begin position="160"/>
        <end position="179"/>
    </location>
</feature>
<feature type="transmembrane region" description="Helical" evidence="1">
    <location>
        <begin position="131"/>
        <end position="154"/>
    </location>
</feature>
<name>A0ABZ0YB20_9GAMM</name>